<dbReference type="InterPro" id="IPR001653">
    <property type="entry name" value="DAP_epimerase_DapF"/>
</dbReference>
<dbReference type="EMBL" id="JABXXP010000962">
    <property type="protein sequence ID" value="NVN13486.1"/>
    <property type="molecule type" value="Genomic_DNA"/>
</dbReference>
<dbReference type="PANTHER" id="PTHR31689">
    <property type="entry name" value="DIAMINOPIMELATE EPIMERASE, CHLOROPLASTIC"/>
    <property type="match status" value="1"/>
</dbReference>
<dbReference type="AlphaFoldDB" id="A0A7Y7J0W5"/>
<comment type="caution">
    <text evidence="3">The sequence shown here is derived from an EMBL/GenBank/DDBJ whole genome shotgun (WGS) entry which is preliminary data.</text>
</comment>
<sequence length="51" mass="5808">MMIPFYKMHGLGNDFVIVDERARRHGLSPARIAALADRHRGIGCDQFVVLR</sequence>
<evidence type="ECO:0000256" key="1">
    <source>
        <dbReference type="ARBA" id="ARBA00010219"/>
    </source>
</evidence>
<dbReference type="PANTHER" id="PTHR31689:SF0">
    <property type="entry name" value="DIAMINOPIMELATE EPIMERASE"/>
    <property type="match status" value="1"/>
</dbReference>
<organism evidence="3 4">
    <name type="scientific">Nguyenibacter vanlangensis</name>
    <dbReference type="NCBI Taxonomy" id="1216886"/>
    <lineage>
        <taxon>Bacteria</taxon>
        <taxon>Pseudomonadati</taxon>
        <taxon>Pseudomonadota</taxon>
        <taxon>Alphaproteobacteria</taxon>
        <taxon>Acetobacterales</taxon>
        <taxon>Acetobacteraceae</taxon>
        <taxon>Nguyenibacter</taxon>
    </lineage>
</organism>
<keyword evidence="2" id="KW-0413">Isomerase</keyword>
<dbReference type="Proteomes" id="UP000534870">
    <property type="component" value="Unassembled WGS sequence"/>
</dbReference>
<proteinExistence type="inferred from homology"/>
<dbReference type="GO" id="GO:0005829">
    <property type="term" value="C:cytosol"/>
    <property type="evidence" value="ECO:0007669"/>
    <property type="project" value="TreeGrafter"/>
</dbReference>
<gene>
    <name evidence="3" type="ORF">HUK84_20495</name>
</gene>
<dbReference type="Gene3D" id="3.10.310.10">
    <property type="entry name" value="Diaminopimelate Epimerase, Chain A, domain 1"/>
    <property type="match status" value="1"/>
</dbReference>
<reference evidence="3 4" key="1">
    <citation type="submission" date="2020-06" db="EMBL/GenBank/DDBJ databases">
        <title>Description of novel acetic acid bacteria.</title>
        <authorList>
            <person name="Sombolestani A."/>
        </authorList>
    </citation>
    <scope>NUCLEOTIDE SEQUENCE [LARGE SCALE GENOMIC DNA]</scope>
    <source>
        <strain evidence="3 4">LMG 31431</strain>
    </source>
</reference>
<dbReference type="SUPFAM" id="SSF54506">
    <property type="entry name" value="Diaminopimelate epimerase-like"/>
    <property type="match status" value="1"/>
</dbReference>
<comment type="similarity">
    <text evidence="1">Belongs to the diaminopimelate epimerase family.</text>
</comment>
<evidence type="ECO:0000256" key="2">
    <source>
        <dbReference type="ARBA" id="ARBA00023235"/>
    </source>
</evidence>
<dbReference type="GO" id="GO:0008837">
    <property type="term" value="F:diaminopimelate epimerase activity"/>
    <property type="evidence" value="ECO:0007669"/>
    <property type="project" value="InterPro"/>
</dbReference>
<protein>
    <submittedName>
        <fullName evidence="3">Diaminopimelate epimerase</fullName>
    </submittedName>
</protein>
<feature type="non-terminal residue" evidence="3">
    <location>
        <position position="51"/>
    </location>
</feature>
<accession>A0A7Y7J0W5</accession>
<dbReference type="GO" id="GO:0009089">
    <property type="term" value="P:lysine biosynthetic process via diaminopimelate"/>
    <property type="evidence" value="ECO:0007669"/>
    <property type="project" value="InterPro"/>
</dbReference>
<evidence type="ECO:0000313" key="4">
    <source>
        <dbReference type="Proteomes" id="UP000534870"/>
    </source>
</evidence>
<name>A0A7Y7J0W5_9PROT</name>
<evidence type="ECO:0000313" key="3">
    <source>
        <dbReference type="EMBL" id="NVN13486.1"/>
    </source>
</evidence>